<name>A0AAV4W2A5_CAEEX</name>
<comment type="caution">
    <text evidence="2">The sequence shown here is derived from an EMBL/GenBank/DDBJ whole genome shotgun (WGS) entry which is preliminary data.</text>
</comment>
<reference evidence="2 3" key="1">
    <citation type="submission" date="2021-06" db="EMBL/GenBank/DDBJ databases">
        <title>Caerostris extrusa draft genome.</title>
        <authorList>
            <person name="Kono N."/>
            <person name="Arakawa K."/>
        </authorList>
    </citation>
    <scope>NUCLEOTIDE SEQUENCE [LARGE SCALE GENOMIC DNA]</scope>
</reference>
<evidence type="ECO:0000256" key="1">
    <source>
        <dbReference type="SAM" id="MobiDB-lite"/>
    </source>
</evidence>
<protein>
    <submittedName>
        <fullName evidence="2">Uncharacterized protein</fullName>
    </submittedName>
</protein>
<dbReference type="EMBL" id="BPLR01015426">
    <property type="protein sequence ID" value="GIY76024.1"/>
    <property type="molecule type" value="Genomic_DNA"/>
</dbReference>
<feature type="region of interest" description="Disordered" evidence="1">
    <location>
        <begin position="1"/>
        <end position="27"/>
    </location>
</feature>
<organism evidence="2 3">
    <name type="scientific">Caerostris extrusa</name>
    <name type="common">Bark spider</name>
    <name type="synonym">Caerostris bankana</name>
    <dbReference type="NCBI Taxonomy" id="172846"/>
    <lineage>
        <taxon>Eukaryota</taxon>
        <taxon>Metazoa</taxon>
        <taxon>Ecdysozoa</taxon>
        <taxon>Arthropoda</taxon>
        <taxon>Chelicerata</taxon>
        <taxon>Arachnida</taxon>
        <taxon>Araneae</taxon>
        <taxon>Araneomorphae</taxon>
        <taxon>Entelegynae</taxon>
        <taxon>Araneoidea</taxon>
        <taxon>Araneidae</taxon>
        <taxon>Caerostris</taxon>
    </lineage>
</organism>
<keyword evidence="3" id="KW-1185">Reference proteome</keyword>
<gene>
    <name evidence="2" type="ORF">CEXT_680681</name>
</gene>
<evidence type="ECO:0000313" key="3">
    <source>
        <dbReference type="Proteomes" id="UP001054945"/>
    </source>
</evidence>
<dbReference type="Proteomes" id="UP001054945">
    <property type="component" value="Unassembled WGS sequence"/>
</dbReference>
<dbReference type="AlphaFoldDB" id="A0AAV4W2A5"/>
<proteinExistence type="predicted"/>
<accession>A0AAV4W2A5</accession>
<evidence type="ECO:0000313" key="2">
    <source>
        <dbReference type="EMBL" id="GIY76024.1"/>
    </source>
</evidence>
<sequence length="117" mass="13238">MTQSSITDITRDSSQGEDDWTGGKERKNTMEIEDMKSTLGVLVLLQLVTLCLKLFPELPNAPLVFRRTVVRSIVKKCFCAENRIRYNGCWELASCCPVLRFGRGGESRMMGICAQRM</sequence>